<evidence type="ECO:0000313" key="2">
    <source>
        <dbReference type="Proteomes" id="UP001231649"/>
    </source>
</evidence>
<comment type="caution">
    <text evidence="1">The sequence shown here is derived from an EMBL/GenBank/DDBJ whole genome shotgun (WGS) entry which is preliminary data.</text>
</comment>
<sequence>MPTSDSEDFESADEGHGSPEKKERKKRLSSSNYSDNALETEQKPSNTRINSSNVPKAVEKVKDADGWDDFDIDDAEPITPEPAATSKKTEKSRTKPENLPSAKDSQKSQDTGWDEFDDWGTEEVSTEVQKVDPPKPQSKPITRQPEPNIQEVTDRLAATSTGGSSGWGWGWSVDSLLSTATAGLSSATAGISNITSQVSQGLSTVLETGIGAPDPEELARRTSKEQEPRVTKPDNAPTDDKLTVVGDEQAWANTGSNDGANAGDAFQFGSLFSGVTKFVETTGTKVIHGGLDTLETIGKKTMEVLQDGDPGLAKKRALLGLGAGDKPVLSQVLREAKAKAEEDDRVREEKREAKEVHYENLFDDFEGLVHLEALEMLSKQVSMRIEERIRSVDADKRQDIKETLQQVAELCEMPEEDEDEEESPSEDLSKSDAFLERLQTATQDLGLKLQFQPLVKQYKEILDYISSVDSETPVKTVYKRGVSTLAQSTALSVEQYHKAAELLLVKTRRSTADEADALTQMTVVLTKHISELATLFTEKLNALPSDNKEQVNTYITNIFLEAGNSSTYIQNAFQLALPILQIGAV</sequence>
<proteinExistence type="predicted"/>
<reference evidence="1" key="1">
    <citation type="submission" date="2023-03" db="EMBL/GenBank/DDBJ databases">
        <title>Chromosome-level genomes of two armyworms, Mythimna separata and Mythimna loreyi, provide insights into the biosynthesis and reception of sex pheromones.</title>
        <authorList>
            <person name="Zhao H."/>
        </authorList>
    </citation>
    <scope>NUCLEOTIDE SEQUENCE</scope>
    <source>
        <strain evidence="1">BeijingLab</strain>
    </source>
</reference>
<gene>
    <name evidence="1" type="ORF">PYW08_006353</name>
</gene>
<accession>A0ACC2QSJ1</accession>
<dbReference type="Proteomes" id="UP001231649">
    <property type="component" value="Chromosome 19"/>
</dbReference>
<dbReference type="EMBL" id="CM056795">
    <property type="protein sequence ID" value="KAJ8720888.1"/>
    <property type="molecule type" value="Genomic_DNA"/>
</dbReference>
<protein>
    <submittedName>
        <fullName evidence="1">Uncharacterized protein</fullName>
    </submittedName>
</protein>
<organism evidence="1 2">
    <name type="scientific">Mythimna loreyi</name>
    <dbReference type="NCBI Taxonomy" id="667449"/>
    <lineage>
        <taxon>Eukaryota</taxon>
        <taxon>Metazoa</taxon>
        <taxon>Ecdysozoa</taxon>
        <taxon>Arthropoda</taxon>
        <taxon>Hexapoda</taxon>
        <taxon>Insecta</taxon>
        <taxon>Pterygota</taxon>
        <taxon>Neoptera</taxon>
        <taxon>Endopterygota</taxon>
        <taxon>Lepidoptera</taxon>
        <taxon>Glossata</taxon>
        <taxon>Ditrysia</taxon>
        <taxon>Noctuoidea</taxon>
        <taxon>Noctuidae</taxon>
        <taxon>Noctuinae</taxon>
        <taxon>Hadenini</taxon>
        <taxon>Mythimna</taxon>
    </lineage>
</organism>
<evidence type="ECO:0000313" key="1">
    <source>
        <dbReference type="EMBL" id="KAJ8720888.1"/>
    </source>
</evidence>
<keyword evidence="2" id="KW-1185">Reference proteome</keyword>
<name>A0ACC2QSJ1_9NEOP</name>